<keyword evidence="2" id="KW-0677">Repeat</keyword>
<feature type="domain" description="Myb-like" evidence="6">
    <location>
        <begin position="241"/>
        <end position="290"/>
    </location>
</feature>
<dbReference type="Pfam" id="PF21559">
    <property type="entry name" value="Reb1_MybAD"/>
    <property type="match status" value="1"/>
</dbReference>
<keyword evidence="3" id="KW-0238">DNA-binding</keyword>
<evidence type="ECO:0000256" key="1">
    <source>
        <dbReference type="ARBA" id="ARBA00004123"/>
    </source>
</evidence>
<evidence type="ECO:0000256" key="4">
    <source>
        <dbReference type="ARBA" id="ARBA00023242"/>
    </source>
</evidence>
<evidence type="ECO:0000256" key="5">
    <source>
        <dbReference type="SAM" id="MobiDB-lite"/>
    </source>
</evidence>
<feature type="region of interest" description="Disordered" evidence="5">
    <location>
        <begin position="1"/>
        <end position="77"/>
    </location>
</feature>
<dbReference type="InterPro" id="IPR051651">
    <property type="entry name" value="DMTF1_DNA-bind_reg"/>
</dbReference>
<dbReference type="PANTHER" id="PTHR46380:SF4">
    <property type="entry name" value="REPLICATION TERMINATION FACTOR 1"/>
    <property type="match status" value="1"/>
</dbReference>
<accession>A0AAE9WDZ4</accession>
<dbReference type="GO" id="GO:0005634">
    <property type="term" value="C:nucleus"/>
    <property type="evidence" value="ECO:0007669"/>
    <property type="project" value="UniProtKB-SubCell"/>
</dbReference>
<evidence type="ECO:0000256" key="3">
    <source>
        <dbReference type="ARBA" id="ARBA00023125"/>
    </source>
</evidence>
<reference evidence="8 9" key="1">
    <citation type="journal article" date="2023" name="G3 (Bethesda)">
        <title>A high-quality reference genome for the fission yeast Schizosaccharomyces osmophilus.</title>
        <authorList>
            <person name="Jia G.S."/>
            <person name="Zhang W.C."/>
            <person name="Liang Y."/>
            <person name="Liu X.H."/>
            <person name="Rhind N."/>
            <person name="Pidoux A."/>
            <person name="Brysch-Herzberg M."/>
            <person name="Du L.L."/>
        </authorList>
    </citation>
    <scope>NUCLEOTIDE SEQUENCE [LARGE SCALE GENOMIC DNA]</scope>
    <source>
        <strain evidence="8 9">CBS 15793</strain>
    </source>
</reference>
<evidence type="ECO:0000259" key="7">
    <source>
        <dbReference type="PROSITE" id="PS51294"/>
    </source>
</evidence>
<evidence type="ECO:0000313" key="8">
    <source>
        <dbReference type="EMBL" id="WBW74519.1"/>
    </source>
</evidence>
<evidence type="ECO:0000259" key="6">
    <source>
        <dbReference type="PROSITE" id="PS50090"/>
    </source>
</evidence>
<dbReference type="Gene3D" id="1.10.10.60">
    <property type="entry name" value="Homeodomain-like"/>
    <property type="match status" value="2"/>
</dbReference>
<dbReference type="GO" id="GO:0000976">
    <property type="term" value="F:transcription cis-regulatory region binding"/>
    <property type="evidence" value="ECO:0007669"/>
    <property type="project" value="TreeGrafter"/>
</dbReference>
<evidence type="ECO:0000256" key="2">
    <source>
        <dbReference type="ARBA" id="ARBA00022737"/>
    </source>
</evidence>
<dbReference type="InterPro" id="IPR009057">
    <property type="entry name" value="Homeodomain-like_sf"/>
</dbReference>
<feature type="compositionally biased region" description="Polar residues" evidence="5">
    <location>
        <begin position="54"/>
        <end position="67"/>
    </location>
</feature>
<dbReference type="RefSeq" id="XP_056038762.1">
    <property type="nucleotide sequence ID" value="XM_056182616.1"/>
</dbReference>
<dbReference type="PANTHER" id="PTHR46380">
    <property type="entry name" value="CYCLIN-D-BINDING MYB-LIKE TRANSCRIPTION FACTOR 1"/>
    <property type="match status" value="1"/>
</dbReference>
<sequence>MYVYGEQSITGDLLEAEETNTEDGGFNFSDEDHPESYSPEAETLALSFERESSLENSSTASPEQTLSPIDELNSNKHYRPNYGRRNAQFTPRCWKLLIELIRETMETSNLTFEDARESLWKSRRIPKIFQKVIVHFRVEIPGITRRTLHRHLRGYFHVPGFSQFGYVDSNISGTWGVKEAELVETHITRFQEEKNLSEHEFCELIWANDYTMEIDQLYNTIVDELERDKKSVQGFVRRKYYPFLHRNSWTLEEEEQLKSLVKTHGKLWSKIGQILNRRPMQCRDHWRDYIQCGSVRHSPWTEDESKRLLAFVSECKQQSSLIPIQWELIAKKLKNRHRHHCKSRFYSLLKSTSDKELLFYPGDNIWMIQRIKEMGIEKEELIDWNQISDLSGQFWTSKACAKQFKKIKKCLFVNNKDIFPVLIQRLLDVFQCAESENLPSHLYMNQNAPFPGSYNA</sequence>
<dbReference type="Proteomes" id="UP001212411">
    <property type="component" value="Chromosome 2"/>
</dbReference>
<dbReference type="InterPro" id="IPR017930">
    <property type="entry name" value="Myb_dom"/>
</dbReference>
<dbReference type="CDD" id="cd00167">
    <property type="entry name" value="SANT"/>
    <property type="match status" value="2"/>
</dbReference>
<dbReference type="GeneID" id="80877305"/>
<dbReference type="AlphaFoldDB" id="A0AAE9WDZ4"/>
<feature type="domain" description="HTH myb-type" evidence="7">
    <location>
        <begin position="242"/>
        <end position="294"/>
    </location>
</feature>
<dbReference type="SMART" id="SM00717">
    <property type="entry name" value="SANT"/>
    <property type="match status" value="3"/>
</dbReference>
<organism evidence="8 9">
    <name type="scientific">Schizosaccharomyces osmophilus</name>
    <dbReference type="NCBI Taxonomy" id="2545709"/>
    <lineage>
        <taxon>Eukaryota</taxon>
        <taxon>Fungi</taxon>
        <taxon>Dikarya</taxon>
        <taxon>Ascomycota</taxon>
        <taxon>Taphrinomycotina</taxon>
        <taxon>Schizosaccharomycetes</taxon>
        <taxon>Schizosaccharomycetales</taxon>
        <taxon>Schizosaccharomycetaceae</taxon>
        <taxon>Schizosaccharomyces</taxon>
    </lineage>
</organism>
<keyword evidence="9" id="KW-1185">Reference proteome</keyword>
<comment type="subcellular location">
    <subcellularLocation>
        <location evidence="1">Nucleus</location>
    </subcellularLocation>
</comment>
<keyword evidence="4" id="KW-0539">Nucleus</keyword>
<evidence type="ECO:0000313" key="9">
    <source>
        <dbReference type="Proteomes" id="UP001212411"/>
    </source>
</evidence>
<proteinExistence type="predicted"/>
<dbReference type="GO" id="GO:0003700">
    <property type="term" value="F:DNA-binding transcription factor activity"/>
    <property type="evidence" value="ECO:0007669"/>
    <property type="project" value="TreeGrafter"/>
</dbReference>
<dbReference type="PROSITE" id="PS51294">
    <property type="entry name" value="HTH_MYB"/>
    <property type="match status" value="2"/>
</dbReference>
<dbReference type="InterPro" id="IPR001005">
    <property type="entry name" value="SANT/Myb"/>
</dbReference>
<feature type="domain" description="Myb-like" evidence="6">
    <location>
        <begin position="292"/>
        <end position="349"/>
    </location>
</feature>
<dbReference type="SUPFAM" id="SSF46689">
    <property type="entry name" value="Homeodomain-like"/>
    <property type="match status" value="2"/>
</dbReference>
<dbReference type="Pfam" id="PF00249">
    <property type="entry name" value="Myb_DNA-binding"/>
    <property type="match status" value="2"/>
</dbReference>
<name>A0AAE9WDZ4_9SCHI</name>
<dbReference type="InterPro" id="IPR049260">
    <property type="entry name" value="REB1_MybAD"/>
</dbReference>
<dbReference type="KEGG" id="som:SOMG_03829"/>
<feature type="domain" description="HTH myb-type" evidence="7">
    <location>
        <begin position="295"/>
        <end position="353"/>
    </location>
</feature>
<gene>
    <name evidence="8" type="primary">rtf1</name>
    <name evidence="8" type="ORF">SOMG_03829</name>
</gene>
<dbReference type="PROSITE" id="PS50090">
    <property type="entry name" value="MYB_LIKE"/>
    <property type="match status" value="2"/>
</dbReference>
<dbReference type="EMBL" id="CP115612">
    <property type="protein sequence ID" value="WBW74519.1"/>
    <property type="molecule type" value="Genomic_DNA"/>
</dbReference>
<protein>
    <submittedName>
        <fullName evidence="8">DNA replication termination factor Rtf1</fullName>
    </submittedName>
</protein>